<reference evidence="2 3" key="1">
    <citation type="submission" date="2019-06" db="EMBL/GenBank/DDBJ databases">
        <title>Sequencing the genomes of 1000 actinobacteria strains.</title>
        <authorList>
            <person name="Klenk H.-P."/>
        </authorList>
    </citation>
    <scope>NUCLEOTIDE SEQUENCE [LARGE SCALE GENOMIC DNA]</scope>
    <source>
        <strain evidence="2 3">DSM 18082</strain>
    </source>
</reference>
<comment type="caution">
    <text evidence="2">The sequence shown here is derived from an EMBL/GenBank/DDBJ whole genome shotgun (WGS) entry which is preliminary data.</text>
</comment>
<proteinExistence type="predicted"/>
<evidence type="ECO:0000313" key="3">
    <source>
        <dbReference type="Proteomes" id="UP000319514"/>
    </source>
</evidence>
<protein>
    <submittedName>
        <fullName evidence="2">Uncharacterized protein</fullName>
    </submittedName>
</protein>
<dbReference type="EMBL" id="VFOQ01000002">
    <property type="protein sequence ID" value="TQL56858.1"/>
    <property type="molecule type" value="Genomic_DNA"/>
</dbReference>
<dbReference type="Proteomes" id="UP000319514">
    <property type="component" value="Unassembled WGS sequence"/>
</dbReference>
<evidence type="ECO:0000256" key="1">
    <source>
        <dbReference type="SAM" id="MobiDB-lite"/>
    </source>
</evidence>
<sequence length="59" mass="6375">MWQFVIIGVVVLLGFGLAFDRVRGSGGEARQRHDDPAQNQAEAYSVVNRMKNQSGGGAL</sequence>
<keyword evidence="3" id="KW-1185">Reference proteome</keyword>
<evidence type="ECO:0000313" key="2">
    <source>
        <dbReference type="EMBL" id="TQL56858.1"/>
    </source>
</evidence>
<accession>A0A542Z940</accession>
<dbReference type="AlphaFoldDB" id="A0A542Z940"/>
<feature type="region of interest" description="Disordered" evidence="1">
    <location>
        <begin position="26"/>
        <end position="45"/>
    </location>
</feature>
<organism evidence="2 3">
    <name type="scientific">Oryzihumus leptocrescens</name>
    <dbReference type="NCBI Taxonomy" id="297536"/>
    <lineage>
        <taxon>Bacteria</taxon>
        <taxon>Bacillati</taxon>
        <taxon>Actinomycetota</taxon>
        <taxon>Actinomycetes</taxon>
        <taxon>Micrococcales</taxon>
        <taxon>Intrasporangiaceae</taxon>
        <taxon>Oryzihumus</taxon>
    </lineage>
</organism>
<dbReference type="RefSeq" id="WP_141790227.1">
    <property type="nucleotide sequence ID" value="NZ_BAAAKX010000008.1"/>
</dbReference>
<gene>
    <name evidence="2" type="ORF">FB474_3620</name>
</gene>
<name>A0A542Z940_9MICO</name>